<organism evidence="1 2">
    <name type="scientific">Roseibium aggregatum (strain ATCC 25650 / DSM 13394 / JCM 20685 / NBRC 16684 / NCIMB 2208 / IAM 12614 / B1)</name>
    <name type="common">Stappia aggregata</name>
    <dbReference type="NCBI Taxonomy" id="384765"/>
    <lineage>
        <taxon>Bacteria</taxon>
        <taxon>Pseudomonadati</taxon>
        <taxon>Pseudomonadota</taxon>
        <taxon>Alphaproteobacteria</taxon>
        <taxon>Hyphomicrobiales</taxon>
        <taxon>Stappiaceae</taxon>
        <taxon>Roseibium</taxon>
    </lineage>
</organism>
<dbReference type="AlphaFoldDB" id="A0NTZ8"/>
<protein>
    <submittedName>
        <fullName evidence="1">Uncharacterized protein</fullName>
    </submittedName>
</protein>
<gene>
    <name evidence="1" type="ORF">SIAM614_12303</name>
</gene>
<evidence type="ECO:0000313" key="1">
    <source>
        <dbReference type="EMBL" id="EAV43907.1"/>
    </source>
</evidence>
<sequence length="36" mass="4011">MLFSYGKKAADAKCRSLIKWSEPKVLIAWQNVSGSP</sequence>
<accession>A0NTZ8</accession>
<name>A0NTZ8_ROSAI</name>
<comment type="caution">
    <text evidence="1">The sequence shown here is derived from an EMBL/GenBank/DDBJ whole genome shotgun (WGS) entry which is preliminary data.</text>
</comment>
<reference evidence="1 2" key="1">
    <citation type="submission" date="2006-05" db="EMBL/GenBank/DDBJ databases">
        <authorList>
            <person name="King G."/>
            <person name="Ferriera S."/>
            <person name="Johnson J."/>
            <person name="Kravitz S."/>
            <person name="Beeson K."/>
            <person name="Sutton G."/>
            <person name="Rogers Y.-H."/>
            <person name="Friedman R."/>
            <person name="Frazier M."/>
            <person name="Venter J.C."/>
        </authorList>
    </citation>
    <scope>NUCLEOTIDE SEQUENCE [LARGE SCALE GENOMIC DNA]</scope>
    <source>
        <strain evidence="2">ATCC 25650 / DSM 13394 / JCM 20685 / NBRC 16684 / NCIMB 2208 / IAM 12614 / B1</strain>
    </source>
</reference>
<dbReference type="Proteomes" id="UP000004848">
    <property type="component" value="Unassembled WGS sequence"/>
</dbReference>
<evidence type="ECO:0000313" key="2">
    <source>
        <dbReference type="Proteomes" id="UP000004848"/>
    </source>
</evidence>
<proteinExistence type="predicted"/>
<dbReference type="EMBL" id="AAUW01000008">
    <property type="protein sequence ID" value="EAV43907.1"/>
    <property type="molecule type" value="Genomic_DNA"/>
</dbReference>